<dbReference type="PANTHER" id="PTHR10579">
    <property type="entry name" value="CALCIUM-ACTIVATED CHLORIDE CHANNEL REGULATOR"/>
    <property type="match status" value="1"/>
</dbReference>
<comment type="caution">
    <text evidence="3">The sequence shown here is derived from an EMBL/GenBank/DDBJ whole genome shotgun (WGS) entry which is preliminary data.</text>
</comment>
<dbReference type="InterPro" id="IPR036465">
    <property type="entry name" value="vWFA_dom_sf"/>
</dbReference>
<keyword evidence="4" id="KW-1185">Reference proteome</keyword>
<dbReference type="PANTHER" id="PTHR10579:SF43">
    <property type="entry name" value="ZINC FINGER (C3HC4-TYPE RING FINGER) FAMILY PROTEIN"/>
    <property type="match status" value="1"/>
</dbReference>
<evidence type="ECO:0000313" key="3">
    <source>
        <dbReference type="EMBL" id="EYF02320.1"/>
    </source>
</evidence>
<dbReference type="STRING" id="1192034.CAP_7249"/>
<dbReference type="Gene3D" id="3.40.50.410">
    <property type="entry name" value="von Willebrand factor, type A domain"/>
    <property type="match status" value="1"/>
</dbReference>
<feature type="compositionally biased region" description="Low complexity" evidence="1">
    <location>
        <begin position="123"/>
        <end position="132"/>
    </location>
</feature>
<dbReference type="PROSITE" id="PS50234">
    <property type="entry name" value="VWFA"/>
    <property type="match status" value="1"/>
</dbReference>
<dbReference type="InterPro" id="IPR002035">
    <property type="entry name" value="VWF_A"/>
</dbReference>
<feature type="region of interest" description="Disordered" evidence="1">
    <location>
        <begin position="33"/>
        <end position="135"/>
    </location>
</feature>
<dbReference type="RefSeq" id="WP_052376408.1">
    <property type="nucleotide sequence ID" value="NZ_ASRX01000062.1"/>
</dbReference>
<dbReference type="eggNOG" id="COG2304">
    <property type="taxonomic scope" value="Bacteria"/>
</dbReference>
<dbReference type="EMBL" id="ASRX01000062">
    <property type="protein sequence ID" value="EYF02320.1"/>
    <property type="molecule type" value="Genomic_DNA"/>
</dbReference>
<gene>
    <name evidence="3" type="ORF">CAP_7249</name>
</gene>
<evidence type="ECO:0000259" key="2">
    <source>
        <dbReference type="PROSITE" id="PS50234"/>
    </source>
</evidence>
<dbReference type="Pfam" id="PF00092">
    <property type="entry name" value="VWA"/>
    <property type="match status" value="1"/>
</dbReference>
<evidence type="ECO:0000313" key="4">
    <source>
        <dbReference type="Proteomes" id="UP000019678"/>
    </source>
</evidence>
<dbReference type="SUPFAM" id="SSF53300">
    <property type="entry name" value="vWA-like"/>
    <property type="match status" value="1"/>
</dbReference>
<evidence type="ECO:0000256" key="1">
    <source>
        <dbReference type="SAM" id="MobiDB-lite"/>
    </source>
</evidence>
<dbReference type="OrthoDB" id="9781333at2"/>
<dbReference type="AlphaFoldDB" id="A0A017T0D2"/>
<name>A0A017T0D2_9BACT</name>
<proteinExistence type="predicted"/>
<reference evidence="3 4" key="1">
    <citation type="submission" date="2013-05" db="EMBL/GenBank/DDBJ databases">
        <title>Genome assembly of Chondromyces apiculatus DSM 436.</title>
        <authorList>
            <person name="Sharma G."/>
            <person name="Khatri I."/>
            <person name="Kaur C."/>
            <person name="Mayilraj S."/>
            <person name="Subramanian S."/>
        </authorList>
    </citation>
    <scope>NUCLEOTIDE SEQUENCE [LARGE SCALE GENOMIC DNA]</scope>
    <source>
        <strain evidence="3 4">DSM 436</strain>
    </source>
</reference>
<sequence length="644" mass="67152">MRGLEQQRSCLWRRGGIAVLIGVMSVGGACTKREADEQAAVQQEAAKPADGAHKEAEAPAPVIPQAAPESPSDVVLSPPGSMKGSSATSRGSGHPKGPDTVGGRAHGDEGSMGVAGAPPPSPAATAPPGGAALSVAPPSIAQTAIDPNGRFATTYRPGGGHLAAFESAVARGIIPAGERELVSDVGARYTPAVEAPTTAALTVRTELERSKVSPSGGETHLRITLRSTTKRAVSRPHLSVHLVLDVSGSMRGEPIVRAREAARALVEKLHPADDFSLTTFSSDAQVKVTDGPVGARRTSILQTIDAITEGGGTNIGRGLELGYEQAKLAKGVPADAVRVVLLMSDGRANSGILNGEQLSRMALGAFQDGIQTSSFGLGADYDGALMSSIASDGAGGYYYLRDADQLAPALTTELDKRLDPIATAVELRVRLKPDVKLFHVYGSRRLSDAESVRVRAQEVAADTQAERRDKIVSDRKDDVAGGMRFFMPAFARDDSHTILLKLALPPGTGTRDVALIELKYKDRVAKKNGIDELPLKVTYGNSDAESAGSANASVTRTVQGFAAGEALAEASRLIALGDRARAVAILSEREGILRTAATTLGEPLFLKDADRLSRLGTHAGSYVGVGDPLVLAMLLETAARTHLH</sequence>
<dbReference type="InterPro" id="IPR051266">
    <property type="entry name" value="CLCR"/>
</dbReference>
<feature type="domain" description="VWFA" evidence="2">
    <location>
        <begin position="239"/>
        <end position="414"/>
    </location>
</feature>
<organism evidence="3 4">
    <name type="scientific">Chondromyces apiculatus DSM 436</name>
    <dbReference type="NCBI Taxonomy" id="1192034"/>
    <lineage>
        <taxon>Bacteria</taxon>
        <taxon>Pseudomonadati</taxon>
        <taxon>Myxococcota</taxon>
        <taxon>Polyangia</taxon>
        <taxon>Polyangiales</taxon>
        <taxon>Polyangiaceae</taxon>
        <taxon>Chondromyces</taxon>
    </lineage>
</organism>
<dbReference type="SMART" id="SM00327">
    <property type="entry name" value="VWA"/>
    <property type="match status" value="1"/>
</dbReference>
<accession>A0A017T0D2</accession>
<protein>
    <recommendedName>
        <fullName evidence="2">VWFA domain-containing protein</fullName>
    </recommendedName>
</protein>
<dbReference type="PROSITE" id="PS51257">
    <property type="entry name" value="PROKAR_LIPOPROTEIN"/>
    <property type="match status" value="1"/>
</dbReference>
<dbReference type="Proteomes" id="UP000019678">
    <property type="component" value="Unassembled WGS sequence"/>
</dbReference>